<dbReference type="SUPFAM" id="SSF52799">
    <property type="entry name" value="(Phosphotyrosine protein) phosphatases II"/>
    <property type="match status" value="1"/>
</dbReference>
<protein>
    <recommendedName>
        <fullName evidence="1">Tyrosine-protein phosphatase domain-containing protein</fullName>
    </recommendedName>
</protein>
<dbReference type="InterPro" id="IPR029021">
    <property type="entry name" value="Prot-tyrosine_phosphatase-like"/>
</dbReference>
<dbReference type="GO" id="GO:0004726">
    <property type="term" value="F:non-membrane spanning protein tyrosine phosphatase activity"/>
    <property type="evidence" value="ECO:0007669"/>
    <property type="project" value="TreeGrafter"/>
</dbReference>
<reference evidence="2" key="1">
    <citation type="submission" date="2025-08" db="UniProtKB">
        <authorList>
            <consortium name="Ensembl"/>
        </authorList>
    </citation>
    <scope>IDENTIFICATION</scope>
</reference>
<dbReference type="GO" id="GO:0005737">
    <property type="term" value="C:cytoplasm"/>
    <property type="evidence" value="ECO:0007669"/>
    <property type="project" value="TreeGrafter"/>
</dbReference>
<dbReference type="GO" id="GO:0050839">
    <property type="term" value="F:cell adhesion molecule binding"/>
    <property type="evidence" value="ECO:0007669"/>
    <property type="project" value="TreeGrafter"/>
</dbReference>
<dbReference type="Gene3D" id="3.90.190.10">
    <property type="entry name" value="Protein tyrosine phosphatase superfamily"/>
    <property type="match status" value="1"/>
</dbReference>
<organism evidence="2">
    <name type="scientific">Petromyzon marinus</name>
    <name type="common">Sea lamprey</name>
    <dbReference type="NCBI Taxonomy" id="7757"/>
    <lineage>
        <taxon>Eukaryota</taxon>
        <taxon>Metazoa</taxon>
        <taxon>Chordata</taxon>
        <taxon>Craniata</taxon>
        <taxon>Vertebrata</taxon>
        <taxon>Cyclostomata</taxon>
        <taxon>Hyperoartia</taxon>
        <taxon>Petromyzontiformes</taxon>
        <taxon>Petromyzontidae</taxon>
        <taxon>Petromyzon</taxon>
    </lineage>
</organism>
<dbReference type="GO" id="GO:0030971">
    <property type="term" value="F:receptor tyrosine kinase binding"/>
    <property type="evidence" value="ECO:0007669"/>
    <property type="project" value="TreeGrafter"/>
</dbReference>
<dbReference type="PROSITE" id="PS50055">
    <property type="entry name" value="TYR_PHOSPHATASE_PTP"/>
    <property type="match status" value="1"/>
</dbReference>
<dbReference type="Pfam" id="PF00102">
    <property type="entry name" value="Y_phosphatase"/>
    <property type="match status" value="1"/>
</dbReference>
<dbReference type="PANTHER" id="PTHR46559:SF3">
    <property type="entry name" value="TYROSINE-PROTEIN PHOSPHATASE NON-RECEPTOR TYPE"/>
    <property type="match status" value="1"/>
</dbReference>
<dbReference type="HOGENOM" id="CLU_3244769_0_0_1"/>
<proteinExistence type="predicted"/>
<name>S4S172_PETMA</name>
<dbReference type="InterPro" id="IPR000242">
    <property type="entry name" value="PTP_cat"/>
</dbReference>
<feature type="domain" description="Tyrosine-protein phosphatase" evidence="1">
    <location>
        <begin position="1"/>
        <end position="43"/>
    </location>
</feature>
<dbReference type="PANTHER" id="PTHR46559">
    <property type="entry name" value="TYROSINE-PROTEIN PHOSPHATASE NON-RECEPTOR TYPE 11"/>
    <property type="match status" value="1"/>
</dbReference>
<accession>S4S172</accession>
<dbReference type="AlphaFoldDB" id="S4S172"/>
<dbReference type="Ensembl" id="ENSPMAT00000011260.1">
    <property type="protein sequence ID" value="ENSPMAP00000011214.1"/>
    <property type="gene ID" value="ENSPMAG00000010233.1"/>
</dbReference>
<sequence>VYQFQFKAWPDHDIPEDPRMVLRFLDEVNKVQSAVPDSGPIIV</sequence>
<dbReference type="STRING" id="7757.ENSPMAP00000011214"/>
<reference evidence="2" key="2">
    <citation type="submission" date="2025-09" db="UniProtKB">
        <authorList>
            <consortium name="Ensembl"/>
        </authorList>
    </citation>
    <scope>IDENTIFICATION</scope>
</reference>
<evidence type="ECO:0000259" key="1">
    <source>
        <dbReference type="PROSITE" id="PS50055"/>
    </source>
</evidence>
<dbReference type="GO" id="GO:0070374">
    <property type="term" value="P:positive regulation of ERK1 and ERK2 cascade"/>
    <property type="evidence" value="ECO:0007669"/>
    <property type="project" value="TreeGrafter"/>
</dbReference>
<evidence type="ECO:0000313" key="2">
    <source>
        <dbReference type="Ensembl" id="ENSPMAP00000011214.1"/>
    </source>
</evidence>